<dbReference type="EMBL" id="CP000393">
    <property type="protein sequence ID" value="ABG51229.1"/>
    <property type="molecule type" value="Genomic_DNA"/>
</dbReference>
<feature type="transmembrane region" description="Helical" evidence="1">
    <location>
        <begin position="512"/>
        <end position="533"/>
    </location>
</feature>
<dbReference type="KEGG" id="ter:Tery_1978"/>
<organism evidence="2">
    <name type="scientific">Trichodesmium erythraeum (strain IMS101)</name>
    <dbReference type="NCBI Taxonomy" id="203124"/>
    <lineage>
        <taxon>Bacteria</taxon>
        <taxon>Bacillati</taxon>
        <taxon>Cyanobacteriota</taxon>
        <taxon>Cyanophyceae</taxon>
        <taxon>Oscillatoriophycideae</taxon>
        <taxon>Oscillatoriales</taxon>
        <taxon>Microcoleaceae</taxon>
        <taxon>Trichodesmium</taxon>
    </lineage>
</organism>
<name>Q113U5_TRIEI</name>
<sequence>MPTYNIHEFSTGINVETLPDSSWRSRGYKVGEYMNSTLPQIPYVVQLAIANKMFEVSKDSHSQKPTFVGREVRGKNADPAWSVVAVVTPGRDDYGLFNSFYRYILCQGVDRLWVILDAIDNYSQKYGRLPIFNPSEIKEIGKPNYHNISNKPLVTLPSELNSLTSNYQRALILQPGQVSDLQTINAVAEKIANGQLVSWAYDVEAVERARRFLVIQAADEKAYQDLIRIGNASIDNLSSVDEPSIELAIKGLIGGSQIKQEWIQALLQNEQVTSDHCQTIFDDQGAHTRIKQRNYSPQMVRLLTLRAIIIPDTLPEYLEWFGIDGKNKGKGDNKQKVSLEFQGQLKKHILQLEPLIDGSMKSVLEQILKKKISIPAFSWLLTAQKSLWSSYRASLLQNVRDDLEAIDNYLNSSDDSPSEPSFACGDSIWKNLQSGLPGPNYRYSYYQPFADLFERLGDYQLASYFYQVSKGVVPKNLFLKAFKNKDKSDLWGLTLNREVTWDEHLINLLRRYSLSLAAIFILVLTNLFSYMLGLQSKGKIGLKNSNGETLEQAREAGEQEGYDKGYQVGYQEGLNAARQVEIIPPMTKASSEFSTTATVMEALVKRLTNQLTEKFNQADPQIMRNQVIKEIKAIIGNPNLDYSSAIQGNENHKKQLIEAIYWYQANTGEKGYGYIDDNFETDERIEKEVNNTLLFNFANRTKPALEKLIEELLQDNSLRQKNIDRIQIINAIKNTFVGITDYTATIEEGKPKEVEKFVNSIQQYQNGGDGIINYGKQTYQRLKEEIKTQYEERFNFANKTKPALEKLIEELLEDENLRQEKFDRSQIINAIKNTFVGITDYAGAIEKGNPQEVEKFVNSIREYQNGGDGIIHYSEETYQRLKQDIQRQLLE</sequence>
<proteinExistence type="predicted"/>
<keyword evidence="1" id="KW-0472">Membrane</keyword>
<gene>
    <name evidence="2" type="ordered locus">Tery_1978</name>
</gene>
<dbReference type="HOGENOM" id="CLU_015414_0_0_3"/>
<dbReference type="AlphaFoldDB" id="Q113U5"/>
<keyword evidence="1" id="KW-1133">Transmembrane helix</keyword>
<reference evidence="2" key="1">
    <citation type="submission" date="2006-06" db="EMBL/GenBank/DDBJ databases">
        <title>Complete sequence of Trichodesmium erythraeum IMS101.</title>
        <authorList>
            <consortium name="US DOE Joint Genome Institute"/>
            <person name="Copeland A."/>
            <person name="Lucas S."/>
            <person name="Lapidus A."/>
            <person name="Barry K."/>
            <person name="Detter J.C."/>
            <person name="Glavina del Rio T."/>
            <person name="Hammon N."/>
            <person name="Israni S."/>
            <person name="Dalin E."/>
            <person name="Tice H."/>
            <person name="Pitluck S."/>
            <person name="Kiss H."/>
            <person name="Munk A.C."/>
            <person name="Brettin T."/>
            <person name="Bruce D."/>
            <person name="Han C."/>
            <person name="Tapia R."/>
            <person name="Gilna P."/>
            <person name="Schmutz J."/>
            <person name="Larimer F."/>
            <person name="Land M."/>
            <person name="Hauser L."/>
            <person name="Kyrpides N."/>
            <person name="Kim E."/>
            <person name="Richardson P."/>
        </authorList>
    </citation>
    <scope>NUCLEOTIDE SEQUENCE [LARGE SCALE GENOMIC DNA]</scope>
    <source>
        <strain evidence="2">IMS101</strain>
    </source>
</reference>
<keyword evidence="1" id="KW-0812">Transmembrane</keyword>
<dbReference type="OrthoDB" id="436463at2"/>
<dbReference type="STRING" id="203124.Tery_1978"/>
<dbReference type="RefSeq" id="WP_011611602.1">
    <property type="nucleotide sequence ID" value="NC_008312.1"/>
</dbReference>
<evidence type="ECO:0000256" key="1">
    <source>
        <dbReference type="SAM" id="Phobius"/>
    </source>
</evidence>
<accession>Q113U5</accession>
<dbReference type="eggNOG" id="COG1317">
    <property type="taxonomic scope" value="Bacteria"/>
</dbReference>
<protein>
    <submittedName>
        <fullName evidence="2">Uncharacterized protein</fullName>
    </submittedName>
</protein>
<evidence type="ECO:0000313" key="2">
    <source>
        <dbReference type="EMBL" id="ABG51229.1"/>
    </source>
</evidence>